<sequence>MNATLLCSALRSETPSAPRFRLPTLPPAPCELGDKGREKKKCPWLESPTHSRTTSSTARRLGPGEDFTLPPCSRPSPSPAGVLKACVSAISHTGERTLQAFKDTEL</sequence>
<evidence type="ECO:0000313" key="2">
    <source>
        <dbReference type="EMBL" id="KAJ1203969.1"/>
    </source>
</evidence>
<keyword evidence="3" id="KW-1185">Reference proteome</keyword>
<dbReference type="EMBL" id="JANPWB010000003">
    <property type="protein sequence ID" value="KAJ1203969.1"/>
    <property type="molecule type" value="Genomic_DNA"/>
</dbReference>
<protein>
    <submittedName>
        <fullName evidence="2">Uncharacterized protein</fullName>
    </submittedName>
</protein>
<feature type="compositionally biased region" description="Basic and acidic residues" evidence="1">
    <location>
        <begin position="32"/>
        <end position="43"/>
    </location>
</feature>
<evidence type="ECO:0000256" key="1">
    <source>
        <dbReference type="SAM" id="MobiDB-lite"/>
    </source>
</evidence>
<dbReference type="AlphaFoldDB" id="A0AAV7VTA3"/>
<dbReference type="Proteomes" id="UP001066276">
    <property type="component" value="Chromosome 2_1"/>
</dbReference>
<reference evidence="2" key="1">
    <citation type="journal article" date="2022" name="bioRxiv">
        <title>Sequencing and chromosome-scale assembly of the giantPleurodeles waltlgenome.</title>
        <authorList>
            <person name="Brown T."/>
            <person name="Elewa A."/>
            <person name="Iarovenko S."/>
            <person name="Subramanian E."/>
            <person name="Araus A.J."/>
            <person name="Petzold A."/>
            <person name="Susuki M."/>
            <person name="Suzuki K.-i.T."/>
            <person name="Hayashi T."/>
            <person name="Toyoda A."/>
            <person name="Oliveira C."/>
            <person name="Osipova E."/>
            <person name="Leigh N.D."/>
            <person name="Simon A."/>
            <person name="Yun M.H."/>
        </authorList>
    </citation>
    <scope>NUCLEOTIDE SEQUENCE</scope>
    <source>
        <strain evidence="2">20211129_DDA</strain>
        <tissue evidence="2">Liver</tissue>
    </source>
</reference>
<comment type="caution">
    <text evidence="2">The sequence shown here is derived from an EMBL/GenBank/DDBJ whole genome shotgun (WGS) entry which is preliminary data.</text>
</comment>
<gene>
    <name evidence="2" type="ORF">NDU88_007750</name>
</gene>
<feature type="compositionally biased region" description="Low complexity" evidence="1">
    <location>
        <begin position="51"/>
        <end position="60"/>
    </location>
</feature>
<name>A0AAV7VTA3_PLEWA</name>
<organism evidence="2 3">
    <name type="scientific">Pleurodeles waltl</name>
    <name type="common">Iberian ribbed newt</name>
    <dbReference type="NCBI Taxonomy" id="8319"/>
    <lineage>
        <taxon>Eukaryota</taxon>
        <taxon>Metazoa</taxon>
        <taxon>Chordata</taxon>
        <taxon>Craniata</taxon>
        <taxon>Vertebrata</taxon>
        <taxon>Euteleostomi</taxon>
        <taxon>Amphibia</taxon>
        <taxon>Batrachia</taxon>
        <taxon>Caudata</taxon>
        <taxon>Salamandroidea</taxon>
        <taxon>Salamandridae</taxon>
        <taxon>Pleurodelinae</taxon>
        <taxon>Pleurodeles</taxon>
    </lineage>
</organism>
<feature type="region of interest" description="Disordered" evidence="1">
    <location>
        <begin position="18"/>
        <end position="75"/>
    </location>
</feature>
<evidence type="ECO:0000313" key="3">
    <source>
        <dbReference type="Proteomes" id="UP001066276"/>
    </source>
</evidence>
<proteinExistence type="predicted"/>
<accession>A0AAV7VTA3</accession>